<dbReference type="EMBL" id="CM046115">
    <property type="protein sequence ID" value="KAI8440805.1"/>
    <property type="molecule type" value="Genomic_DNA"/>
</dbReference>
<keyword evidence="2" id="KW-1185">Reference proteome</keyword>
<gene>
    <name evidence="1" type="ORF">MSG28_009128</name>
</gene>
<evidence type="ECO:0000313" key="1">
    <source>
        <dbReference type="EMBL" id="KAI8440805.1"/>
    </source>
</evidence>
<comment type="caution">
    <text evidence="1">The sequence shown here is derived from an EMBL/GenBank/DDBJ whole genome shotgun (WGS) entry which is preliminary data.</text>
</comment>
<protein>
    <submittedName>
        <fullName evidence="1">Uncharacterized protein</fullName>
    </submittedName>
</protein>
<name>A0ACC0KWW5_CHOFU</name>
<sequence>MVVKLEAVSALYADGFPTLKARGREMECAAADCPRRQKPRQVALPALVEDDSEVEEAFEAERERPFVPRADYLRRQKSISPQRRERLQRHLVLPSLSEDEEP</sequence>
<proteinExistence type="predicted"/>
<accession>A0ACC0KWW5</accession>
<evidence type="ECO:0000313" key="2">
    <source>
        <dbReference type="Proteomes" id="UP001064048"/>
    </source>
</evidence>
<reference evidence="1 2" key="1">
    <citation type="journal article" date="2022" name="Genome Biol. Evol.">
        <title>The Spruce Budworm Genome: Reconstructing the Evolutionary History of Antifreeze Proteins.</title>
        <authorList>
            <person name="Beliveau C."/>
            <person name="Gagne P."/>
            <person name="Picq S."/>
            <person name="Vernygora O."/>
            <person name="Keeling C.I."/>
            <person name="Pinkney K."/>
            <person name="Doucet D."/>
            <person name="Wen F."/>
            <person name="Johnston J.S."/>
            <person name="Maaroufi H."/>
            <person name="Boyle B."/>
            <person name="Laroche J."/>
            <person name="Dewar K."/>
            <person name="Juretic N."/>
            <person name="Blackburn G."/>
            <person name="Nisole A."/>
            <person name="Brunet B."/>
            <person name="Brandao M."/>
            <person name="Lumley L."/>
            <person name="Duan J."/>
            <person name="Quan G."/>
            <person name="Lucarotti C.J."/>
            <person name="Roe A.D."/>
            <person name="Sperling F.A.H."/>
            <person name="Levesque R.C."/>
            <person name="Cusson M."/>
        </authorList>
    </citation>
    <scope>NUCLEOTIDE SEQUENCE [LARGE SCALE GENOMIC DNA]</scope>
    <source>
        <strain evidence="1">Glfc:IPQL:Cfum</strain>
    </source>
</reference>
<organism evidence="1 2">
    <name type="scientific">Choristoneura fumiferana</name>
    <name type="common">Spruce budworm moth</name>
    <name type="synonym">Archips fumiferana</name>
    <dbReference type="NCBI Taxonomy" id="7141"/>
    <lineage>
        <taxon>Eukaryota</taxon>
        <taxon>Metazoa</taxon>
        <taxon>Ecdysozoa</taxon>
        <taxon>Arthropoda</taxon>
        <taxon>Hexapoda</taxon>
        <taxon>Insecta</taxon>
        <taxon>Pterygota</taxon>
        <taxon>Neoptera</taxon>
        <taxon>Endopterygota</taxon>
        <taxon>Lepidoptera</taxon>
        <taxon>Glossata</taxon>
        <taxon>Ditrysia</taxon>
        <taxon>Tortricoidea</taxon>
        <taxon>Tortricidae</taxon>
        <taxon>Tortricinae</taxon>
        <taxon>Choristoneura</taxon>
    </lineage>
</organism>
<dbReference type="Proteomes" id="UP001064048">
    <property type="component" value="Chromosome 15"/>
</dbReference>